<accession>A0ABW7WS63</accession>
<comment type="caution">
    <text evidence="2">The sequence shown here is derived from an EMBL/GenBank/DDBJ whole genome shotgun (WGS) entry which is preliminary data.</text>
</comment>
<keyword evidence="3" id="KW-1185">Reference proteome</keyword>
<sequence>MNTISTGTIEVPGAELYYEVRGSGPMLLIAQSGEGDARRSADLVGHLERRFTVVTYDRRGLSRSVLRDPVAPASVATHADDVHRLLSALTDEPVAMLGCSMGAAIGLHLAVEHPDRLHTLIAHEPVTPWLLAAADRAAQLGELEHCEQVFAERGWLAALAPMVRTLGIDPQNQDREPGVTAAPLGPERAANFEYFLGHDFAAIRADHLDVAALRQSPVRIVPASGQTTPRHVFDYKAAHELGALRGVPVVEFPGGHNGNLTHPAGWAARVGEIISDRPLLAG</sequence>
<dbReference type="PANTHER" id="PTHR43433:SF5">
    <property type="entry name" value="AB HYDROLASE-1 DOMAIN-CONTAINING PROTEIN"/>
    <property type="match status" value="1"/>
</dbReference>
<evidence type="ECO:0000313" key="3">
    <source>
        <dbReference type="Proteomes" id="UP001611450"/>
    </source>
</evidence>
<feature type="domain" description="AB hydrolase-1" evidence="1">
    <location>
        <begin position="43"/>
        <end position="130"/>
    </location>
</feature>
<name>A0ABW7WS63_9NOCA</name>
<dbReference type="InterPro" id="IPR029058">
    <property type="entry name" value="AB_hydrolase_fold"/>
</dbReference>
<dbReference type="PANTHER" id="PTHR43433">
    <property type="entry name" value="HYDROLASE, ALPHA/BETA FOLD FAMILY PROTEIN"/>
    <property type="match status" value="1"/>
</dbReference>
<dbReference type="InterPro" id="IPR050471">
    <property type="entry name" value="AB_hydrolase"/>
</dbReference>
<dbReference type="Pfam" id="PF00561">
    <property type="entry name" value="Abhydrolase_1"/>
    <property type="match status" value="1"/>
</dbReference>
<dbReference type="RefSeq" id="WP_396946622.1">
    <property type="nucleotide sequence ID" value="NZ_JBIRXV010000008.1"/>
</dbReference>
<gene>
    <name evidence="2" type="ORF">ACH47G_29025</name>
</gene>
<proteinExistence type="predicted"/>
<protein>
    <submittedName>
        <fullName evidence="2">Alpha/beta hydrolase</fullName>
    </submittedName>
</protein>
<dbReference type="Proteomes" id="UP001611450">
    <property type="component" value="Unassembled WGS sequence"/>
</dbReference>
<evidence type="ECO:0000259" key="1">
    <source>
        <dbReference type="Pfam" id="PF00561"/>
    </source>
</evidence>
<dbReference type="GO" id="GO:0016787">
    <property type="term" value="F:hydrolase activity"/>
    <property type="evidence" value="ECO:0007669"/>
    <property type="project" value="UniProtKB-KW"/>
</dbReference>
<dbReference type="InterPro" id="IPR000073">
    <property type="entry name" value="AB_hydrolase_1"/>
</dbReference>
<reference evidence="2 3" key="1">
    <citation type="submission" date="2024-10" db="EMBL/GenBank/DDBJ databases">
        <title>The Natural Products Discovery Center: Release of the First 8490 Sequenced Strains for Exploring Actinobacteria Biosynthetic Diversity.</title>
        <authorList>
            <person name="Kalkreuter E."/>
            <person name="Kautsar S.A."/>
            <person name="Yang D."/>
            <person name="Bader C.D."/>
            <person name="Teijaro C.N."/>
            <person name="Fluegel L."/>
            <person name="Davis C.M."/>
            <person name="Simpson J.R."/>
            <person name="Lauterbach L."/>
            <person name="Steele A.D."/>
            <person name="Gui C."/>
            <person name="Meng S."/>
            <person name="Li G."/>
            <person name="Viehrig K."/>
            <person name="Ye F."/>
            <person name="Su P."/>
            <person name="Kiefer A.F."/>
            <person name="Nichols A."/>
            <person name="Cepeda A.J."/>
            <person name="Yan W."/>
            <person name="Fan B."/>
            <person name="Jiang Y."/>
            <person name="Adhikari A."/>
            <person name="Zheng C.-J."/>
            <person name="Schuster L."/>
            <person name="Cowan T.M."/>
            <person name="Smanski M.J."/>
            <person name="Chevrette M.G."/>
            <person name="De Carvalho L.P.S."/>
            <person name="Shen B."/>
        </authorList>
    </citation>
    <scope>NUCLEOTIDE SEQUENCE [LARGE SCALE GENOMIC DNA]</scope>
    <source>
        <strain evidence="2 3">NPDC019626</strain>
    </source>
</reference>
<keyword evidence="2" id="KW-0378">Hydrolase</keyword>
<evidence type="ECO:0000313" key="2">
    <source>
        <dbReference type="EMBL" id="MFI2324548.1"/>
    </source>
</evidence>
<dbReference type="EMBL" id="JBIRXV010000008">
    <property type="protein sequence ID" value="MFI2324548.1"/>
    <property type="molecule type" value="Genomic_DNA"/>
</dbReference>
<dbReference type="Gene3D" id="3.40.50.1820">
    <property type="entry name" value="alpha/beta hydrolase"/>
    <property type="match status" value="1"/>
</dbReference>
<organism evidence="2 3">
    <name type="scientific">Nocardia beijingensis</name>
    <dbReference type="NCBI Taxonomy" id="95162"/>
    <lineage>
        <taxon>Bacteria</taxon>
        <taxon>Bacillati</taxon>
        <taxon>Actinomycetota</taxon>
        <taxon>Actinomycetes</taxon>
        <taxon>Mycobacteriales</taxon>
        <taxon>Nocardiaceae</taxon>
        <taxon>Nocardia</taxon>
    </lineage>
</organism>
<dbReference type="SUPFAM" id="SSF53474">
    <property type="entry name" value="alpha/beta-Hydrolases"/>
    <property type="match status" value="1"/>
</dbReference>